<sequence length="115" mass="12326">MIFNCHKTLFAFAAAVSISVMAPLILASPAPAWALHKRETCKKDAATACASTSKGIIAGCKYADCICPEAIKLAKCYIDNFCDKGSELEDAYKNDTSTYNLKQASIAIPQAAHLH</sequence>
<gene>
    <name evidence="2" type="ORF">DFQ27_000760</name>
</gene>
<protein>
    <recommendedName>
        <fullName evidence="4">Extracellular membrane protein CFEM domain-containing protein</fullName>
    </recommendedName>
</protein>
<feature type="signal peptide" evidence="1">
    <location>
        <begin position="1"/>
        <end position="27"/>
    </location>
</feature>
<keyword evidence="3" id="KW-1185">Reference proteome</keyword>
<organism evidence="2 3">
    <name type="scientific">Actinomortierella ambigua</name>
    <dbReference type="NCBI Taxonomy" id="1343610"/>
    <lineage>
        <taxon>Eukaryota</taxon>
        <taxon>Fungi</taxon>
        <taxon>Fungi incertae sedis</taxon>
        <taxon>Mucoromycota</taxon>
        <taxon>Mortierellomycotina</taxon>
        <taxon>Mortierellomycetes</taxon>
        <taxon>Mortierellales</taxon>
        <taxon>Mortierellaceae</taxon>
        <taxon>Actinomortierella</taxon>
    </lineage>
</organism>
<proteinExistence type="predicted"/>
<keyword evidence="1" id="KW-0732">Signal</keyword>
<accession>A0A9P6QFQ4</accession>
<evidence type="ECO:0000313" key="3">
    <source>
        <dbReference type="Proteomes" id="UP000807716"/>
    </source>
</evidence>
<dbReference type="Proteomes" id="UP000807716">
    <property type="component" value="Unassembled WGS sequence"/>
</dbReference>
<evidence type="ECO:0000256" key="1">
    <source>
        <dbReference type="SAM" id="SignalP"/>
    </source>
</evidence>
<comment type="caution">
    <text evidence="2">The sequence shown here is derived from an EMBL/GenBank/DDBJ whole genome shotgun (WGS) entry which is preliminary data.</text>
</comment>
<name>A0A9P6QFQ4_9FUNG</name>
<reference evidence="2" key="1">
    <citation type="journal article" date="2020" name="Fungal Divers.">
        <title>Resolving the Mortierellaceae phylogeny through synthesis of multi-gene phylogenetics and phylogenomics.</title>
        <authorList>
            <person name="Vandepol N."/>
            <person name="Liber J."/>
            <person name="Desiro A."/>
            <person name="Na H."/>
            <person name="Kennedy M."/>
            <person name="Barry K."/>
            <person name="Grigoriev I.V."/>
            <person name="Miller A.N."/>
            <person name="O'Donnell K."/>
            <person name="Stajich J.E."/>
            <person name="Bonito G."/>
        </authorList>
    </citation>
    <scope>NUCLEOTIDE SEQUENCE</scope>
    <source>
        <strain evidence="2">BC1065</strain>
    </source>
</reference>
<dbReference type="EMBL" id="JAAAJB010000120">
    <property type="protein sequence ID" value="KAG0265230.1"/>
    <property type="molecule type" value="Genomic_DNA"/>
</dbReference>
<evidence type="ECO:0008006" key="4">
    <source>
        <dbReference type="Google" id="ProtNLM"/>
    </source>
</evidence>
<feature type="chain" id="PRO_5040511823" description="Extracellular membrane protein CFEM domain-containing protein" evidence="1">
    <location>
        <begin position="28"/>
        <end position="115"/>
    </location>
</feature>
<dbReference type="AlphaFoldDB" id="A0A9P6QFQ4"/>
<evidence type="ECO:0000313" key="2">
    <source>
        <dbReference type="EMBL" id="KAG0265230.1"/>
    </source>
</evidence>